<accession>A0ABW6B558</accession>
<organism evidence="2 3">
    <name type="scientific">Olivibacter jilunii</name>
    <dbReference type="NCBI Taxonomy" id="985016"/>
    <lineage>
        <taxon>Bacteria</taxon>
        <taxon>Pseudomonadati</taxon>
        <taxon>Bacteroidota</taxon>
        <taxon>Sphingobacteriia</taxon>
        <taxon>Sphingobacteriales</taxon>
        <taxon>Sphingobacteriaceae</taxon>
        <taxon>Olivibacter</taxon>
    </lineage>
</organism>
<sequence length="127" mass="14844">MKKAIFTALSLFLPLLSLCQYIEDIEEQEPGRVLNALPSGTIQITNLATDVCYIKLSTDENEWKNKSIRPRRGILATIRISEPYLYVDLCEKENGQLLCDRYRLKPKRRYFVEYSDNEGRVVLRKSR</sequence>
<keyword evidence="3" id="KW-1185">Reference proteome</keyword>
<evidence type="ECO:0000313" key="2">
    <source>
        <dbReference type="EMBL" id="MFD2963703.1"/>
    </source>
</evidence>
<reference evidence="3" key="1">
    <citation type="journal article" date="2019" name="Int. J. Syst. Evol. Microbiol.">
        <title>The Global Catalogue of Microorganisms (GCM) 10K type strain sequencing project: providing services to taxonomists for standard genome sequencing and annotation.</title>
        <authorList>
            <consortium name="The Broad Institute Genomics Platform"/>
            <consortium name="The Broad Institute Genome Sequencing Center for Infectious Disease"/>
            <person name="Wu L."/>
            <person name="Ma J."/>
        </authorList>
    </citation>
    <scope>NUCLEOTIDE SEQUENCE [LARGE SCALE GENOMIC DNA]</scope>
    <source>
        <strain evidence="3">KCTC 23098</strain>
    </source>
</reference>
<dbReference type="RefSeq" id="WP_377611825.1">
    <property type="nucleotide sequence ID" value="NZ_JBHUPA010000008.1"/>
</dbReference>
<comment type="caution">
    <text evidence="2">The sequence shown here is derived from an EMBL/GenBank/DDBJ whole genome shotgun (WGS) entry which is preliminary data.</text>
</comment>
<dbReference type="EMBL" id="JBHUPA010000008">
    <property type="protein sequence ID" value="MFD2963703.1"/>
    <property type="molecule type" value="Genomic_DNA"/>
</dbReference>
<evidence type="ECO:0008006" key="4">
    <source>
        <dbReference type="Google" id="ProtNLM"/>
    </source>
</evidence>
<protein>
    <recommendedName>
        <fullName evidence="4">Lipoprotein</fullName>
    </recommendedName>
</protein>
<dbReference type="Proteomes" id="UP001597560">
    <property type="component" value="Unassembled WGS sequence"/>
</dbReference>
<gene>
    <name evidence="2" type="ORF">ACFS6J_17995</name>
</gene>
<evidence type="ECO:0000313" key="3">
    <source>
        <dbReference type="Proteomes" id="UP001597560"/>
    </source>
</evidence>
<feature type="chain" id="PRO_5045065258" description="Lipoprotein" evidence="1">
    <location>
        <begin position="20"/>
        <end position="127"/>
    </location>
</feature>
<evidence type="ECO:0000256" key="1">
    <source>
        <dbReference type="SAM" id="SignalP"/>
    </source>
</evidence>
<feature type="signal peptide" evidence="1">
    <location>
        <begin position="1"/>
        <end position="19"/>
    </location>
</feature>
<name>A0ABW6B558_9SPHI</name>
<keyword evidence="1" id="KW-0732">Signal</keyword>
<proteinExistence type="predicted"/>